<dbReference type="EMBL" id="AUXT01000003">
    <property type="protein sequence ID" value="KZN58760.1"/>
    <property type="molecule type" value="Genomic_DNA"/>
</dbReference>
<evidence type="ECO:0000259" key="4">
    <source>
        <dbReference type="Pfam" id="PF00326"/>
    </source>
</evidence>
<evidence type="ECO:0000256" key="3">
    <source>
        <dbReference type="SAM" id="SignalP"/>
    </source>
</evidence>
<evidence type="ECO:0000259" key="5">
    <source>
        <dbReference type="Pfam" id="PF00930"/>
    </source>
</evidence>
<dbReference type="Gene3D" id="3.40.50.1820">
    <property type="entry name" value="alpha/beta hydrolase"/>
    <property type="match status" value="1"/>
</dbReference>
<dbReference type="PANTHER" id="PTHR42776:SF27">
    <property type="entry name" value="DIPEPTIDYL PEPTIDASE FAMILY MEMBER 6"/>
    <property type="match status" value="1"/>
</dbReference>
<dbReference type="Pfam" id="PF07676">
    <property type="entry name" value="PD40"/>
    <property type="match status" value="2"/>
</dbReference>
<dbReference type="Gene3D" id="2.130.10.10">
    <property type="entry name" value="YVTN repeat-like/Quinoprotein amine dehydrogenase"/>
    <property type="match status" value="1"/>
</dbReference>
<sequence>MIKKLKSIKSLSCMLLPSLMVTWHAEVSANNNGISGLVPEDYFDFVFMGEPQIAPNDETVLFVKRTVNEDASGRNSQIYKINKSGTVSEFTQGTGDRAPRWSADGSKVAFIRSVDGKPQVFMMPANGGEAKQITALTQSLSGFEWLPSGDKLLLTLRVNAEDEKSDAVANSVSESRPTKRVKPDIVVVKHAQYIGNGTGYLSDKRRHLFIFDIQTSELTQLTSGEDWNANSPVVSNDGNYVYFHANRTGLEYEGDSNSDIFRLEVATKKITALTHHEHAQYSVSLSESDGLLAYVHQEDTYEQADLIVAGKNSKVKNLTQNFDRNASHAIWAPDNKRLYFTTNDHGTNRLFSVSVKTGEVTKLINENRSIKNLAVSNNGDYLVFTVESSTELPELYRYNIKSEALTQLTKFNEALLAKKDLSPAQKLWFTNEKGMEVQGFIHKPLDFDKNKSYPLILNIKGGPGGMWGHQWFHENQMYAAQGYAVAYVNYRGSSGYGTAHSKAVRKDYGGADYRDNMQFLDEVLAQNKWINKESLYITGGSHGGFLTNWITTKTDRFKAAVTQRSVSSWISEAGTQEYTPNQMTKEFGGNLWTNFDAYWDRSPLKYADKVSTPTLIIHSDADMITPIGQGQEWFYALKANDVPVEMVVFKGETHSLSRTGTPTNLVERLTRIMEWFSRYH</sequence>
<dbReference type="InterPro" id="IPR015943">
    <property type="entry name" value="WD40/YVTN_repeat-like_dom_sf"/>
</dbReference>
<dbReference type="InterPro" id="IPR011042">
    <property type="entry name" value="6-blade_b-propeller_TolB-like"/>
</dbReference>
<evidence type="ECO:0000313" key="6">
    <source>
        <dbReference type="EMBL" id="KZN58760.1"/>
    </source>
</evidence>
<keyword evidence="2" id="KW-0645">Protease</keyword>
<feature type="domain" description="Dipeptidylpeptidase IV N-terminal" evidence="5">
    <location>
        <begin position="203"/>
        <end position="291"/>
    </location>
</feature>
<reference evidence="6 7" key="1">
    <citation type="submission" date="2013-07" db="EMBL/GenBank/DDBJ databases">
        <title>Comparative Genomic and Metabolomic Analysis of Twelve Strains of Pseudoalteromonas luteoviolacea.</title>
        <authorList>
            <person name="Vynne N.G."/>
            <person name="Mansson M."/>
            <person name="Gram L."/>
        </authorList>
    </citation>
    <scope>NUCLEOTIDE SEQUENCE [LARGE SCALE GENOMIC DNA]</scope>
    <source>
        <strain evidence="6 7">NCIMB 1942</strain>
    </source>
</reference>
<evidence type="ECO:0000256" key="1">
    <source>
        <dbReference type="ARBA" id="ARBA00022801"/>
    </source>
</evidence>
<dbReference type="SUPFAM" id="SSF82171">
    <property type="entry name" value="DPP6 N-terminal domain-like"/>
    <property type="match status" value="1"/>
</dbReference>
<dbReference type="RefSeq" id="WP_081227601.1">
    <property type="nucleotide sequence ID" value="NZ_AUXT01000003.1"/>
</dbReference>
<proteinExistence type="predicted"/>
<dbReference type="PANTHER" id="PTHR42776">
    <property type="entry name" value="SERINE PEPTIDASE S9 FAMILY MEMBER"/>
    <property type="match status" value="1"/>
</dbReference>
<dbReference type="Gene3D" id="2.120.10.30">
    <property type="entry name" value="TolB, C-terminal domain"/>
    <property type="match status" value="1"/>
</dbReference>
<feature type="signal peptide" evidence="3">
    <location>
        <begin position="1"/>
        <end position="25"/>
    </location>
</feature>
<dbReference type="PATRIC" id="fig|1365253.3.peg.109"/>
<accession>A0A167I0S5</accession>
<keyword evidence="1" id="KW-0378">Hydrolase</keyword>
<dbReference type="Pfam" id="PF00930">
    <property type="entry name" value="DPPIV_N"/>
    <property type="match status" value="1"/>
</dbReference>
<keyword evidence="2" id="KW-0720">Serine protease</keyword>
<dbReference type="Gene3D" id="2.120.10.60">
    <property type="entry name" value="Tricorn protease N-terminal domain"/>
    <property type="match status" value="1"/>
</dbReference>
<feature type="chain" id="PRO_5007887879" description="Peptidase S9 prolyl oligopeptidase catalytic domain-containing protein" evidence="3">
    <location>
        <begin position="26"/>
        <end position="680"/>
    </location>
</feature>
<dbReference type="Pfam" id="PF00326">
    <property type="entry name" value="Peptidase_S9"/>
    <property type="match status" value="1"/>
</dbReference>
<feature type="domain" description="Peptidase S9 prolyl oligopeptidase catalytic" evidence="4">
    <location>
        <begin position="473"/>
        <end position="679"/>
    </location>
</feature>
<name>A0A167I0S5_9GAMM</name>
<dbReference type="InterPro" id="IPR001375">
    <property type="entry name" value="Peptidase_S9_cat"/>
</dbReference>
<dbReference type="InterPro" id="IPR029058">
    <property type="entry name" value="AB_hydrolase_fold"/>
</dbReference>
<organism evidence="6 7">
    <name type="scientific">Pseudoalteromonas luteoviolacea NCIMB 1942</name>
    <dbReference type="NCBI Taxonomy" id="1365253"/>
    <lineage>
        <taxon>Bacteria</taxon>
        <taxon>Pseudomonadati</taxon>
        <taxon>Pseudomonadota</taxon>
        <taxon>Gammaproteobacteria</taxon>
        <taxon>Alteromonadales</taxon>
        <taxon>Pseudoalteromonadaceae</taxon>
        <taxon>Pseudoalteromonas</taxon>
    </lineage>
</organism>
<dbReference type="AlphaFoldDB" id="A0A167I0S5"/>
<dbReference type="GO" id="GO:0006508">
    <property type="term" value="P:proteolysis"/>
    <property type="evidence" value="ECO:0007669"/>
    <property type="project" value="InterPro"/>
</dbReference>
<comment type="caution">
    <text evidence="6">The sequence shown here is derived from an EMBL/GenBank/DDBJ whole genome shotgun (WGS) entry which is preliminary data.</text>
</comment>
<dbReference type="Proteomes" id="UP000076587">
    <property type="component" value="Unassembled WGS sequence"/>
</dbReference>
<evidence type="ECO:0000313" key="7">
    <source>
        <dbReference type="Proteomes" id="UP000076587"/>
    </source>
</evidence>
<gene>
    <name evidence="6" type="ORF">N482_21385</name>
</gene>
<protein>
    <recommendedName>
        <fullName evidence="8">Peptidase S9 prolyl oligopeptidase catalytic domain-containing protein</fullName>
    </recommendedName>
</protein>
<dbReference type="InterPro" id="IPR011659">
    <property type="entry name" value="WD40"/>
</dbReference>
<dbReference type="InterPro" id="IPR002469">
    <property type="entry name" value="Peptidase_S9B_N"/>
</dbReference>
<dbReference type="OrthoDB" id="4269629at2"/>
<keyword evidence="3" id="KW-0732">Signal</keyword>
<dbReference type="GO" id="GO:0004252">
    <property type="term" value="F:serine-type endopeptidase activity"/>
    <property type="evidence" value="ECO:0007669"/>
    <property type="project" value="TreeGrafter"/>
</dbReference>
<evidence type="ECO:0000256" key="2">
    <source>
        <dbReference type="ARBA" id="ARBA00022825"/>
    </source>
</evidence>
<dbReference type="SUPFAM" id="SSF53474">
    <property type="entry name" value="alpha/beta-Hydrolases"/>
    <property type="match status" value="1"/>
</dbReference>
<evidence type="ECO:0008006" key="8">
    <source>
        <dbReference type="Google" id="ProtNLM"/>
    </source>
</evidence>